<dbReference type="GO" id="GO:0042276">
    <property type="term" value="P:error-prone translesion synthesis"/>
    <property type="evidence" value="ECO:0007669"/>
    <property type="project" value="InterPro"/>
</dbReference>
<evidence type="ECO:0000256" key="4">
    <source>
        <dbReference type="ARBA" id="ARBA00026139"/>
    </source>
</evidence>
<dbReference type="GO" id="GO:0006264">
    <property type="term" value="P:mitochondrial DNA replication"/>
    <property type="evidence" value="ECO:0007669"/>
    <property type="project" value="TreeGrafter"/>
</dbReference>
<dbReference type="EC" id="2.7.7.102" evidence="6"/>
<evidence type="ECO:0000256" key="1">
    <source>
        <dbReference type="ARBA" id="ARBA00009762"/>
    </source>
</evidence>
<keyword evidence="3" id="KW-0239">DNA-directed DNA polymerase</keyword>
<evidence type="ECO:0000256" key="5">
    <source>
        <dbReference type="ARBA" id="ARBA00044677"/>
    </source>
</evidence>
<dbReference type="PANTHER" id="PTHR31399">
    <property type="entry name" value="DNA-DIRECTED PRIMASE / POLYMERASE PROTEIN"/>
    <property type="match status" value="1"/>
</dbReference>
<dbReference type="InterPro" id="IPR044917">
    <property type="entry name" value="PRIMPOL"/>
</dbReference>
<organism evidence="8 9">
    <name type="scientific">Steinernema glaseri</name>
    <dbReference type="NCBI Taxonomy" id="37863"/>
    <lineage>
        <taxon>Eukaryota</taxon>
        <taxon>Metazoa</taxon>
        <taxon>Ecdysozoa</taxon>
        <taxon>Nematoda</taxon>
        <taxon>Chromadorea</taxon>
        <taxon>Rhabditida</taxon>
        <taxon>Tylenchina</taxon>
        <taxon>Panagrolaimomorpha</taxon>
        <taxon>Strongyloidoidea</taxon>
        <taxon>Steinernematidae</taxon>
        <taxon>Steinernema</taxon>
    </lineage>
</organism>
<dbReference type="AlphaFoldDB" id="A0A1I7XXY9"/>
<name>A0A1I7XXY9_9BILA</name>
<dbReference type="WBParaSite" id="L893_g10747.t1">
    <property type="protein sequence ID" value="L893_g10747.t1"/>
    <property type="gene ID" value="L893_g10747"/>
</dbReference>
<dbReference type="Proteomes" id="UP000095287">
    <property type="component" value="Unplaced"/>
</dbReference>
<sequence>MVDLNVQISELAGIGSVYSKQRDALAARKAQCLTRIFSFETLHSTPGSRQYLVAQLEDFWAWYINATRRHMYEVIPEDTPCRLYFDLEFYRECNSGVDELVKLREFCDACLEELNERFVLPPMDIDKNFHILGSSNAEKFSAHVIVHFPDGSLLPNGEAAKHFVEQLTERLLESKRALVHNRTFEAVPLCDVAVYSKNRCFRLYMSSKAGKTSRLQLAKYCHFYDDDAVSKKQVFLDSLVIPDDVHERSSVVYRASVSSLRGSRYCFNIGREHRSNHVYWVVNIKTFKCFQKCFDPDCAGFRSFEFGLPFYARCELEDGKRYYEDVDVDRASQLPVVLRPQIDPSSELHDSFYDIESDRLFDSTPTQCEDSFYDPSTDNIFFR</sequence>
<dbReference type="GO" id="GO:0005634">
    <property type="term" value="C:nucleus"/>
    <property type="evidence" value="ECO:0007669"/>
    <property type="project" value="TreeGrafter"/>
</dbReference>
<keyword evidence="8" id="KW-1185">Reference proteome</keyword>
<protein>
    <recommendedName>
        <fullName evidence="4">DNA-directed primase/polymerase protein</fullName>
        <ecNumber evidence="6">2.7.7.102</ecNumber>
        <ecNumber evidence="2">2.7.7.7</ecNumber>
    </recommendedName>
</protein>
<dbReference type="GO" id="GO:0009411">
    <property type="term" value="P:response to UV"/>
    <property type="evidence" value="ECO:0007669"/>
    <property type="project" value="TreeGrafter"/>
</dbReference>
<dbReference type="EC" id="2.7.7.7" evidence="2"/>
<dbReference type="Pfam" id="PF03121">
    <property type="entry name" value="Herpes_UL52"/>
    <property type="match status" value="1"/>
</dbReference>
<comment type="catalytic activity">
    <reaction evidence="5">
        <text>ssDNA + n NTP = ssDNA/pppN(pN)n-1 hybrid + (n-1) diphosphate.</text>
        <dbReference type="EC" id="2.7.7.102"/>
    </reaction>
</comment>
<keyword evidence="3" id="KW-0808">Transferase</keyword>
<reference evidence="9" key="1">
    <citation type="submission" date="2016-11" db="UniProtKB">
        <authorList>
            <consortium name="WormBaseParasite"/>
        </authorList>
    </citation>
    <scope>IDENTIFICATION</scope>
</reference>
<accession>A0A1I7XXY9</accession>
<evidence type="ECO:0000256" key="6">
    <source>
        <dbReference type="ARBA" id="ARBA00044768"/>
    </source>
</evidence>
<dbReference type="GO" id="GO:0031297">
    <property type="term" value="P:replication fork processing"/>
    <property type="evidence" value="ECO:0007669"/>
    <property type="project" value="TreeGrafter"/>
</dbReference>
<evidence type="ECO:0000313" key="8">
    <source>
        <dbReference type="Proteomes" id="UP000095287"/>
    </source>
</evidence>
<evidence type="ECO:0000256" key="3">
    <source>
        <dbReference type="ARBA" id="ARBA00022932"/>
    </source>
</evidence>
<dbReference type="GO" id="GO:0003887">
    <property type="term" value="F:DNA-directed DNA polymerase activity"/>
    <property type="evidence" value="ECO:0007669"/>
    <property type="project" value="UniProtKB-KW"/>
</dbReference>
<evidence type="ECO:0000256" key="7">
    <source>
        <dbReference type="ARBA" id="ARBA00047303"/>
    </source>
</evidence>
<comment type="similarity">
    <text evidence="1">Belongs to the eukaryotic-type primase small subunit family.</text>
</comment>
<evidence type="ECO:0000313" key="9">
    <source>
        <dbReference type="WBParaSite" id="L893_g10747.t1"/>
    </source>
</evidence>
<evidence type="ECO:0000256" key="2">
    <source>
        <dbReference type="ARBA" id="ARBA00012417"/>
    </source>
</evidence>
<comment type="catalytic activity">
    <reaction evidence="7">
        <text>DNA(n) + a 2'-deoxyribonucleoside 5'-triphosphate = DNA(n+1) + diphosphate</text>
        <dbReference type="Rhea" id="RHEA:22508"/>
        <dbReference type="Rhea" id="RHEA-COMP:17339"/>
        <dbReference type="Rhea" id="RHEA-COMP:17340"/>
        <dbReference type="ChEBI" id="CHEBI:33019"/>
        <dbReference type="ChEBI" id="CHEBI:61560"/>
        <dbReference type="ChEBI" id="CHEBI:173112"/>
        <dbReference type="EC" id="2.7.7.7"/>
    </reaction>
    <physiologicalReaction direction="left-to-right" evidence="7">
        <dbReference type="Rhea" id="RHEA:22509"/>
    </physiologicalReaction>
</comment>
<proteinExistence type="inferred from homology"/>
<dbReference type="PANTHER" id="PTHR31399:SF0">
    <property type="entry name" value="DNA-DIRECTED PRIMASE_POLYMERASE PROTEIN"/>
    <property type="match status" value="1"/>
</dbReference>
<dbReference type="GO" id="GO:0003682">
    <property type="term" value="F:chromatin binding"/>
    <property type="evidence" value="ECO:0007669"/>
    <property type="project" value="TreeGrafter"/>
</dbReference>
<keyword evidence="3" id="KW-0548">Nucleotidyltransferase</keyword>
<dbReference type="GO" id="GO:0005759">
    <property type="term" value="C:mitochondrial matrix"/>
    <property type="evidence" value="ECO:0007669"/>
    <property type="project" value="TreeGrafter"/>
</dbReference>